<dbReference type="GO" id="GO:0016168">
    <property type="term" value="F:chlorophyll binding"/>
    <property type="evidence" value="ECO:0007669"/>
    <property type="project" value="UniProtKB-KW"/>
</dbReference>
<comment type="function">
    <text evidence="7">The light-harvesting complex (LHC) functions as a light receptor, it captures and delivers excitation energy to photosystems with which it is closely associated.</text>
</comment>
<dbReference type="SUPFAM" id="SSF103511">
    <property type="entry name" value="Chlorophyll a-b binding protein"/>
    <property type="match status" value="1"/>
</dbReference>
<keyword evidence="1 6" id="KW-0148">Chlorophyll</keyword>
<evidence type="ECO:0000256" key="1">
    <source>
        <dbReference type="ARBA" id="ARBA00022494"/>
    </source>
</evidence>
<evidence type="ECO:0000256" key="6">
    <source>
        <dbReference type="PIRSR" id="PIRSR601344-1"/>
    </source>
</evidence>
<keyword evidence="7" id="KW-0604">Photosystem II</keyword>
<dbReference type="InterPro" id="IPR001344">
    <property type="entry name" value="Chloro_AB-bd_pln"/>
</dbReference>
<keyword evidence="3 7" id="KW-0602">Photosynthesis</keyword>
<feature type="binding site" description="axial binding residue" evidence="6">
    <location>
        <position position="29"/>
    </location>
    <ligand>
        <name>chlorophyll b</name>
        <dbReference type="ChEBI" id="CHEBI:61721"/>
        <label>1</label>
    </ligand>
    <ligandPart>
        <name>Mg</name>
        <dbReference type="ChEBI" id="CHEBI:25107"/>
    </ligandPart>
</feature>
<evidence type="ECO:0000256" key="2">
    <source>
        <dbReference type="ARBA" id="ARBA00022528"/>
    </source>
</evidence>
<evidence type="ECO:0000256" key="4">
    <source>
        <dbReference type="ARBA" id="ARBA00022640"/>
    </source>
</evidence>
<dbReference type="InterPro" id="IPR022796">
    <property type="entry name" value="Chloroa_b-bind"/>
</dbReference>
<feature type="binding site" evidence="6">
    <location>
        <position position="118"/>
    </location>
    <ligand>
        <name>chlorophyll a</name>
        <dbReference type="ChEBI" id="CHEBI:58416"/>
        <label>1</label>
    </ligand>
</feature>
<dbReference type="Gene3D" id="1.10.3460.10">
    <property type="entry name" value="Chlorophyll a/b binding protein domain"/>
    <property type="match status" value="1"/>
</dbReference>
<gene>
    <name evidence="8" type="ORF">PSAL00342_LOCUS4791</name>
</gene>
<dbReference type="GO" id="GO:0009523">
    <property type="term" value="C:photosystem II"/>
    <property type="evidence" value="ECO:0007669"/>
    <property type="project" value="UniProtKB-KW"/>
</dbReference>
<evidence type="ECO:0000256" key="5">
    <source>
        <dbReference type="ARBA" id="ARBA00022991"/>
    </source>
</evidence>
<feature type="binding site" evidence="6">
    <location>
        <position position="150"/>
    </location>
    <ligand>
        <name>chlorophyll a</name>
        <dbReference type="ChEBI" id="CHEBI:58416"/>
        <label>3</label>
    </ligand>
</feature>
<dbReference type="GO" id="GO:0009522">
    <property type="term" value="C:photosystem I"/>
    <property type="evidence" value="ECO:0007669"/>
    <property type="project" value="UniProtKB-KW"/>
</dbReference>
<dbReference type="PANTHER" id="PTHR21649">
    <property type="entry name" value="CHLOROPHYLL A/B BINDING PROTEIN"/>
    <property type="match status" value="1"/>
</dbReference>
<feature type="binding site" evidence="6">
    <location>
        <position position="123"/>
    </location>
    <ligand>
        <name>chlorophyll a</name>
        <dbReference type="ChEBI" id="CHEBI:58416"/>
        <label>1</label>
    </ligand>
</feature>
<reference evidence="8" key="1">
    <citation type="submission" date="2021-01" db="EMBL/GenBank/DDBJ databases">
        <authorList>
            <person name="Corre E."/>
            <person name="Pelletier E."/>
            <person name="Niang G."/>
            <person name="Scheremetjew M."/>
            <person name="Finn R."/>
            <person name="Kale V."/>
            <person name="Holt S."/>
            <person name="Cochrane G."/>
            <person name="Meng A."/>
            <person name="Brown T."/>
            <person name="Cohen L."/>
        </authorList>
    </citation>
    <scope>NUCLEOTIDE SEQUENCE</scope>
    <source>
        <strain evidence="8">CCMP1897</strain>
    </source>
</reference>
<evidence type="ECO:0000256" key="7">
    <source>
        <dbReference type="RuleBase" id="RU363080"/>
    </source>
</evidence>
<keyword evidence="2 7" id="KW-0150">Chloroplast</keyword>
<proteinExistence type="inferred from homology"/>
<keyword evidence="7" id="KW-0603">Photosystem I</keyword>
<comment type="similarity">
    <text evidence="7">Belongs to the light-harvesting chlorophyll a/b-binding (LHC) protein family.</text>
</comment>
<feature type="binding site" evidence="6">
    <location>
        <position position="121"/>
    </location>
    <ligand>
        <name>chlorophyll a</name>
        <dbReference type="ChEBI" id="CHEBI:58416"/>
        <label>1</label>
    </ligand>
</feature>
<comment type="subcellular location">
    <subcellularLocation>
        <location evidence="7">Plastid</location>
        <location evidence="7">Chloroplast thylakoid membrane</location>
    </subcellularLocation>
</comment>
<feature type="binding site" evidence="6">
    <location>
        <position position="24"/>
    </location>
    <ligand>
        <name>chlorophyll a</name>
        <dbReference type="ChEBI" id="CHEBI:58416"/>
        <label>1</label>
    </ligand>
</feature>
<organism evidence="8">
    <name type="scientific">Picocystis salinarum</name>
    <dbReference type="NCBI Taxonomy" id="88271"/>
    <lineage>
        <taxon>Eukaryota</taxon>
        <taxon>Viridiplantae</taxon>
        <taxon>Chlorophyta</taxon>
        <taxon>Picocystophyceae</taxon>
        <taxon>Picocystales</taxon>
        <taxon>Picocystaceae</taxon>
        <taxon>Picocystis</taxon>
    </lineage>
</organism>
<dbReference type="Pfam" id="PF00504">
    <property type="entry name" value="Chloroa_b-bind"/>
    <property type="match status" value="1"/>
</dbReference>
<protein>
    <recommendedName>
        <fullName evidence="7">Chlorophyll a-b binding protein, chloroplastic</fullName>
    </recommendedName>
</protein>
<accession>A0A7S3XEC2</accession>
<dbReference type="EMBL" id="HBIS01005307">
    <property type="protein sequence ID" value="CAE0610956.1"/>
    <property type="molecule type" value="Transcribed_RNA"/>
</dbReference>
<dbReference type="GO" id="GO:0009535">
    <property type="term" value="C:chloroplast thylakoid membrane"/>
    <property type="evidence" value="ECO:0007669"/>
    <property type="project" value="UniProtKB-SubCell"/>
</dbReference>
<keyword evidence="5 7" id="KW-0157">Chromophore</keyword>
<feature type="binding site" evidence="6">
    <location>
        <position position="135"/>
    </location>
    <ligand>
        <name>chlorophyll a</name>
        <dbReference type="ChEBI" id="CHEBI:58416"/>
        <label>1</label>
    </ligand>
</feature>
<evidence type="ECO:0000313" key="8">
    <source>
        <dbReference type="EMBL" id="CAE0610956.1"/>
    </source>
</evidence>
<evidence type="ECO:0000256" key="3">
    <source>
        <dbReference type="ARBA" id="ARBA00022531"/>
    </source>
</evidence>
<dbReference type="GO" id="GO:0009765">
    <property type="term" value="P:photosynthesis, light harvesting"/>
    <property type="evidence" value="ECO:0007669"/>
    <property type="project" value="InterPro"/>
</dbReference>
<name>A0A7S3XEC2_9CHLO</name>
<sequence length="174" mass="19421">MLTRSSWISCVASFGRLKWYTEAELYNGRWAMAGVFGIIHQEALGKAGLIKDIPWFNTGYELKDEFPIAAQLGVLFPLFGFLELTRYQGFKKTGECGVINMFPFDPLGMKSEKMKEREVKNGRLAMMAFVGFVVQAVVCRQGPLDCMYGHIADPFNNNILTNIVSPAGATYPGM</sequence>
<keyword evidence="7" id="KW-0793">Thylakoid</keyword>
<dbReference type="AlphaFoldDB" id="A0A7S3XEC2"/>
<keyword evidence="4 7" id="KW-0934">Plastid</keyword>